<dbReference type="OrthoDB" id="2880862at2759"/>
<keyword evidence="2 4" id="KW-0863">Zinc-finger</keyword>
<dbReference type="STRING" id="747676.F4RVB3"/>
<keyword evidence="1" id="KW-0479">Metal-binding</keyword>
<dbReference type="KEGG" id="mlr:MELLADRAFT_117274"/>
<evidence type="ECO:0000259" key="5">
    <source>
        <dbReference type="PROSITE" id="PS50865"/>
    </source>
</evidence>
<dbReference type="Gene3D" id="6.10.140.2220">
    <property type="match status" value="1"/>
</dbReference>
<evidence type="ECO:0000313" key="7">
    <source>
        <dbReference type="Proteomes" id="UP000001072"/>
    </source>
</evidence>
<feature type="domain" description="MYND-type" evidence="5">
    <location>
        <begin position="11"/>
        <end position="48"/>
    </location>
</feature>
<evidence type="ECO:0000256" key="3">
    <source>
        <dbReference type="ARBA" id="ARBA00022833"/>
    </source>
</evidence>
<dbReference type="SUPFAM" id="SSF144232">
    <property type="entry name" value="HIT/MYND zinc finger-like"/>
    <property type="match status" value="1"/>
</dbReference>
<dbReference type="PROSITE" id="PS50865">
    <property type="entry name" value="ZF_MYND_2"/>
    <property type="match status" value="1"/>
</dbReference>
<keyword evidence="3" id="KW-0862">Zinc</keyword>
<reference evidence="7" key="1">
    <citation type="journal article" date="2011" name="Proc. Natl. Acad. Sci. U.S.A.">
        <title>Obligate biotrophy features unraveled by the genomic analysis of rust fungi.</title>
        <authorList>
            <person name="Duplessis S."/>
            <person name="Cuomo C.A."/>
            <person name="Lin Y.-C."/>
            <person name="Aerts A."/>
            <person name="Tisserant E."/>
            <person name="Veneault-Fourrey C."/>
            <person name="Joly D.L."/>
            <person name="Hacquard S."/>
            <person name="Amselem J."/>
            <person name="Cantarel B.L."/>
            <person name="Chiu R."/>
            <person name="Coutinho P.M."/>
            <person name="Feau N."/>
            <person name="Field M."/>
            <person name="Frey P."/>
            <person name="Gelhaye E."/>
            <person name="Goldberg J."/>
            <person name="Grabherr M.G."/>
            <person name="Kodira C.D."/>
            <person name="Kohler A."/>
            <person name="Kuees U."/>
            <person name="Lindquist E.A."/>
            <person name="Lucas S.M."/>
            <person name="Mago R."/>
            <person name="Mauceli E."/>
            <person name="Morin E."/>
            <person name="Murat C."/>
            <person name="Pangilinan J.L."/>
            <person name="Park R."/>
            <person name="Pearson M."/>
            <person name="Quesneville H."/>
            <person name="Rouhier N."/>
            <person name="Sakthikumar S."/>
            <person name="Salamov A.A."/>
            <person name="Schmutz J."/>
            <person name="Selles B."/>
            <person name="Shapiro H."/>
            <person name="Tanguay P."/>
            <person name="Tuskan G.A."/>
            <person name="Henrissat B."/>
            <person name="Van de Peer Y."/>
            <person name="Rouze P."/>
            <person name="Ellis J.G."/>
            <person name="Dodds P.N."/>
            <person name="Schein J.E."/>
            <person name="Zhong S."/>
            <person name="Hamelin R.C."/>
            <person name="Grigoriev I.V."/>
            <person name="Szabo L.J."/>
            <person name="Martin F."/>
        </authorList>
    </citation>
    <scope>NUCLEOTIDE SEQUENCE [LARGE SCALE GENOMIC DNA]</scope>
    <source>
        <strain evidence="7">98AG31 / pathotype 3-4-7</strain>
    </source>
</reference>
<evidence type="ECO:0000256" key="1">
    <source>
        <dbReference type="ARBA" id="ARBA00022723"/>
    </source>
</evidence>
<dbReference type="Pfam" id="PF01753">
    <property type="entry name" value="zf-MYND"/>
    <property type="match status" value="1"/>
</dbReference>
<dbReference type="Proteomes" id="UP000001072">
    <property type="component" value="Unassembled WGS sequence"/>
</dbReference>
<keyword evidence="7" id="KW-1185">Reference proteome</keyword>
<name>F4RVB3_MELLP</name>
<evidence type="ECO:0000256" key="4">
    <source>
        <dbReference type="PROSITE-ProRule" id="PRU00134"/>
    </source>
</evidence>
<dbReference type="GO" id="GO:0008270">
    <property type="term" value="F:zinc ion binding"/>
    <property type="evidence" value="ECO:0007669"/>
    <property type="project" value="UniProtKB-KW"/>
</dbReference>
<dbReference type="AlphaFoldDB" id="F4RVB3"/>
<organism evidence="7">
    <name type="scientific">Melampsora larici-populina (strain 98AG31 / pathotype 3-4-7)</name>
    <name type="common">Poplar leaf rust fungus</name>
    <dbReference type="NCBI Taxonomy" id="747676"/>
    <lineage>
        <taxon>Eukaryota</taxon>
        <taxon>Fungi</taxon>
        <taxon>Dikarya</taxon>
        <taxon>Basidiomycota</taxon>
        <taxon>Pucciniomycotina</taxon>
        <taxon>Pucciniomycetes</taxon>
        <taxon>Pucciniales</taxon>
        <taxon>Melampsoraceae</taxon>
        <taxon>Melampsora</taxon>
    </lineage>
</organism>
<dbReference type="InParanoid" id="F4RVB3"/>
<dbReference type="InterPro" id="IPR002893">
    <property type="entry name" value="Znf_MYND"/>
</dbReference>
<dbReference type="VEuPathDB" id="FungiDB:MELLADRAFT_117274"/>
<dbReference type="GeneID" id="18925981"/>
<proteinExistence type="predicted"/>
<dbReference type="HOGENOM" id="CLU_041470_0_0_1"/>
<sequence>MVKPSLLNPRCARCPSNQDLKSCTGCKVQQYCSETHQREDWTNHKKDCKSIKKSRMRLEEAIQEHPNDPSFNTAPLSLRSTYITYRSNLIDSLMKIHTKDSVSEALEHGMIIVKSSTGIIGLDPVETIETRDLVPFLMIRLEQDQEAYDYVRGRINMQVDPSSPFSRLFAHQSMGPKVSTYDVFESVDQLCSMPLISSLVAGVLLKVKFLIDLTNLKLIQDLNQKIPQEIIDRIKFTSLKSQLIFQKKKLILKDNWDLEIKLMIKHIKQLKKEIDLINPKFFVEFFDIKKGESIQDWLPPHKCRCGPNQDIDEQMQLVFRYSCDAWKGVEGAVEVMKNFL</sequence>
<accession>F4RVB3</accession>
<evidence type="ECO:0000256" key="2">
    <source>
        <dbReference type="ARBA" id="ARBA00022771"/>
    </source>
</evidence>
<protein>
    <recommendedName>
        <fullName evidence="5">MYND-type domain-containing protein</fullName>
    </recommendedName>
</protein>
<dbReference type="PROSITE" id="PS01360">
    <property type="entry name" value="ZF_MYND_1"/>
    <property type="match status" value="1"/>
</dbReference>
<gene>
    <name evidence="6" type="ORF">MELLADRAFT_117274</name>
</gene>
<dbReference type="EMBL" id="GL883123">
    <property type="protein sequence ID" value="EGG03593.1"/>
    <property type="molecule type" value="Genomic_DNA"/>
</dbReference>
<evidence type="ECO:0000313" key="6">
    <source>
        <dbReference type="EMBL" id="EGG03593.1"/>
    </source>
</evidence>
<dbReference type="RefSeq" id="XP_007413040.1">
    <property type="nucleotide sequence ID" value="XM_007412978.1"/>
</dbReference>
<dbReference type="eggNOG" id="ENOG502SM7E">
    <property type="taxonomic scope" value="Eukaryota"/>
</dbReference>